<dbReference type="Pfam" id="PF08534">
    <property type="entry name" value="Redoxin"/>
    <property type="match status" value="1"/>
</dbReference>
<evidence type="ECO:0000313" key="3">
    <source>
        <dbReference type="Proteomes" id="UP000002350"/>
    </source>
</evidence>
<dbReference type="STRING" id="637905.SVI_1989"/>
<organism evidence="2 3">
    <name type="scientific">Shewanella violacea (strain JCM 10179 / CIP 106290 / LMG 19151 / DSS12)</name>
    <dbReference type="NCBI Taxonomy" id="637905"/>
    <lineage>
        <taxon>Bacteria</taxon>
        <taxon>Pseudomonadati</taxon>
        <taxon>Pseudomonadota</taxon>
        <taxon>Gammaproteobacteria</taxon>
        <taxon>Alteromonadales</taxon>
        <taxon>Shewanellaceae</taxon>
        <taxon>Shewanella</taxon>
    </lineage>
</organism>
<name>D4ZJW1_SHEVD</name>
<sequence>MLLTSVQGIAQPSLDYEVQTREGESYSLSQYSGQVIYVDFWASWCGPCRKSFPWMNQMHHKYAAQGLKIIAINLDNDLSHARQFLSQISADFTIAYDPNTQVAGEFDILGMPTSYLFDRKGQLVATHVGFFSEHKADYESEIVHYLKQAQPLQRKYK</sequence>
<dbReference type="EMBL" id="AP011177">
    <property type="protein sequence ID" value="BAJ01960.1"/>
    <property type="molecule type" value="Genomic_DNA"/>
</dbReference>
<protein>
    <submittedName>
        <fullName evidence="2">Thioredoxin family protein</fullName>
    </submittedName>
</protein>
<dbReference type="InterPro" id="IPR036249">
    <property type="entry name" value="Thioredoxin-like_sf"/>
</dbReference>
<dbReference type="GO" id="GO:0016491">
    <property type="term" value="F:oxidoreductase activity"/>
    <property type="evidence" value="ECO:0007669"/>
    <property type="project" value="InterPro"/>
</dbReference>
<evidence type="ECO:0000313" key="2">
    <source>
        <dbReference type="EMBL" id="BAJ01960.1"/>
    </source>
</evidence>
<dbReference type="InterPro" id="IPR013740">
    <property type="entry name" value="Redoxin"/>
</dbReference>
<dbReference type="PROSITE" id="PS51352">
    <property type="entry name" value="THIOREDOXIN_2"/>
    <property type="match status" value="1"/>
</dbReference>
<dbReference type="CDD" id="cd02966">
    <property type="entry name" value="TlpA_like_family"/>
    <property type="match status" value="1"/>
</dbReference>
<dbReference type="SUPFAM" id="SSF52833">
    <property type="entry name" value="Thioredoxin-like"/>
    <property type="match status" value="1"/>
</dbReference>
<accession>D4ZJW1</accession>
<dbReference type="InterPro" id="IPR013766">
    <property type="entry name" value="Thioredoxin_domain"/>
</dbReference>
<reference evidence="3" key="1">
    <citation type="journal article" date="2010" name="Mol. Biosyst.">
        <title>Complete genome sequence and comparative analysis of Shewanella violacea, a psychrophilic and piezophilic bacterium from deep sea floor sediments.</title>
        <authorList>
            <person name="Aono E."/>
            <person name="Baba T."/>
            <person name="Ara T."/>
            <person name="Nishi T."/>
            <person name="Nakamichi T."/>
            <person name="Inamoto E."/>
            <person name="Toyonaga H."/>
            <person name="Hasegawa M."/>
            <person name="Takai Y."/>
            <person name="Okumura Y."/>
            <person name="Baba M."/>
            <person name="Tomita M."/>
            <person name="Kato C."/>
            <person name="Oshima T."/>
            <person name="Nakasone K."/>
            <person name="Mori H."/>
        </authorList>
    </citation>
    <scope>NUCLEOTIDE SEQUENCE [LARGE SCALE GENOMIC DNA]</scope>
    <source>
        <strain evidence="3">JCM 10179 / CIP 106290 / LMG 19151 / DSS12</strain>
    </source>
</reference>
<keyword evidence="3" id="KW-1185">Reference proteome</keyword>
<evidence type="ECO:0000259" key="1">
    <source>
        <dbReference type="PROSITE" id="PS51352"/>
    </source>
</evidence>
<dbReference type="PANTHER" id="PTHR42852">
    <property type="entry name" value="THIOL:DISULFIDE INTERCHANGE PROTEIN DSBE"/>
    <property type="match status" value="1"/>
</dbReference>
<dbReference type="RefSeq" id="WP_013051265.1">
    <property type="nucleotide sequence ID" value="NC_014012.1"/>
</dbReference>
<dbReference type="PANTHER" id="PTHR42852:SF18">
    <property type="entry name" value="CHROMOSOME UNDETERMINED SCAFFOLD_47, WHOLE GENOME SHOTGUN SEQUENCE"/>
    <property type="match status" value="1"/>
</dbReference>
<feature type="domain" description="Thioredoxin" evidence="1">
    <location>
        <begin position="7"/>
        <end position="151"/>
    </location>
</feature>
<gene>
    <name evidence="2" type="ordered locus">SVI_1989</name>
</gene>
<proteinExistence type="predicted"/>
<dbReference type="Gene3D" id="3.40.30.10">
    <property type="entry name" value="Glutaredoxin"/>
    <property type="match status" value="1"/>
</dbReference>
<dbReference type="KEGG" id="svo:SVI_1989"/>
<dbReference type="InterPro" id="IPR050553">
    <property type="entry name" value="Thioredoxin_ResA/DsbE_sf"/>
</dbReference>
<dbReference type="eggNOG" id="COG0526">
    <property type="taxonomic scope" value="Bacteria"/>
</dbReference>
<dbReference type="Proteomes" id="UP000002350">
    <property type="component" value="Chromosome"/>
</dbReference>
<dbReference type="AlphaFoldDB" id="D4ZJW1"/>
<dbReference type="HOGENOM" id="CLU_042529_11_2_6"/>